<evidence type="ECO:0000256" key="2">
    <source>
        <dbReference type="ARBA" id="ARBA00023239"/>
    </source>
</evidence>
<keyword evidence="2" id="KW-0456">Lyase</keyword>
<dbReference type="CDD" id="cd03416">
    <property type="entry name" value="CbiX_SirB_N"/>
    <property type="match status" value="1"/>
</dbReference>
<name>A0AAW6RNN7_9BURK</name>
<evidence type="ECO:0000256" key="1">
    <source>
        <dbReference type="ARBA" id="ARBA00022723"/>
    </source>
</evidence>
<dbReference type="CDD" id="cd03414">
    <property type="entry name" value="CbiX_SirB_C"/>
    <property type="match status" value="1"/>
</dbReference>
<dbReference type="SUPFAM" id="SSF53800">
    <property type="entry name" value="Chelatase"/>
    <property type="match status" value="1"/>
</dbReference>
<feature type="region of interest" description="Disordered" evidence="3">
    <location>
        <begin position="262"/>
        <end position="314"/>
    </location>
</feature>
<protein>
    <submittedName>
        <fullName evidence="4">Sirohydrochlorin chelatase</fullName>
    </submittedName>
</protein>
<accession>A0AAW6RNN7</accession>
<organism evidence="4 5">
    <name type="scientific">Ottowia cancrivicina</name>
    <dbReference type="NCBI Taxonomy" id="3040346"/>
    <lineage>
        <taxon>Bacteria</taxon>
        <taxon>Pseudomonadati</taxon>
        <taxon>Pseudomonadota</taxon>
        <taxon>Betaproteobacteria</taxon>
        <taxon>Burkholderiales</taxon>
        <taxon>Comamonadaceae</taxon>
        <taxon>Ottowia</taxon>
    </lineage>
</organism>
<feature type="compositionally biased region" description="Basic and acidic residues" evidence="3">
    <location>
        <begin position="280"/>
        <end position="290"/>
    </location>
</feature>
<dbReference type="EMBL" id="JARVII010000032">
    <property type="protein sequence ID" value="MDG9700354.1"/>
    <property type="molecule type" value="Genomic_DNA"/>
</dbReference>
<dbReference type="GO" id="GO:0046872">
    <property type="term" value="F:metal ion binding"/>
    <property type="evidence" value="ECO:0007669"/>
    <property type="project" value="UniProtKB-KW"/>
</dbReference>
<dbReference type="InterPro" id="IPR002762">
    <property type="entry name" value="CbiX-like"/>
</dbReference>
<dbReference type="InterPro" id="IPR050963">
    <property type="entry name" value="Sirohydro_Cobaltochel/CbiX"/>
</dbReference>
<keyword evidence="1" id="KW-0479">Metal-binding</keyword>
<dbReference type="GO" id="GO:0016829">
    <property type="term" value="F:lyase activity"/>
    <property type="evidence" value="ECO:0007669"/>
    <property type="project" value="UniProtKB-KW"/>
</dbReference>
<dbReference type="PANTHER" id="PTHR33542:SF3">
    <property type="entry name" value="SIROHYDROCHLORIN FERROCHELATASE, CHLOROPLASTIC"/>
    <property type="match status" value="1"/>
</dbReference>
<evidence type="ECO:0000256" key="3">
    <source>
        <dbReference type="SAM" id="MobiDB-lite"/>
    </source>
</evidence>
<dbReference type="AlphaFoldDB" id="A0AAW6RNN7"/>
<dbReference type="PANTHER" id="PTHR33542">
    <property type="entry name" value="SIROHYDROCHLORIN FERROCHELATASE, CHLOROPLASTIC"/>
    <property type="match status" value="1"/>
</dbReference>
<gene>
    <name evidence="4" type="ORF">QB898_11655</name>
</gene>
<dbReference type="Pfam" id="PF01903">
    <property type="entry name" value="CbiX"/>
    <property type="match status" value="2"/>
</dbReference>
<sequence>MTAASSFSHAHGDLILVVGHGSREEAGNQEVRDFVAQWRLRHPDWRIECGFIEFGRPALDAALLEAGRQAARVIVLPLILNAAGHVRGDIPEAVAQARRQCPDTLFLTAPHLSACQPVLQVLQRRLAQAMLTLDMPDPATTGIILLGRGSSDMHANGDMARMARWLYESEPGHELVDLAFTGVTWPRLERVAQRQARLGMGQIVVLPYYLFTGVLMQRIQRQVQHLCAQYPQIRFACTPHFGLEPEIFSLLERYASDLREGRPCLPHDGSAPRPALAHGHPHEHPHESNGRHGHHHGHHPHDGNAPDHPQGPDA</sequence>
<evidence type="ECO:0000313" key="5">
    <source>
        <dbReference type="Proteomes" id="UP001237156"/>
    </source>
</evidence>
<dbReference type="Gene3D" id="3.40.50.1400">
    <property type="match status" value="2"/>
</dbReference>
<proteinExistence type="predicted"/>
<keyword evidence="5" id="KW-1185">Reference proteome</keyword>
<evidence type="ECO:0000313" key="4">
    <source>
        <dbReference type="EMBL" id="MDG9700354.1"/>
    </source>
</evidence>
<dbReference type="Proteomes" id="UP001237156">
    <property type="component" value="Unassembled WGS sequence"/>
</dbReference>
<comment type="caution">
    <text evidence="4">The sequence shown here is derived from an EMBL/GenBank/DDBJ whole genome shotgun (WGS) entry which is preliminary data.</text>
</comment>
<reference evidence="4 5" key="1">
    <citation type="submission" date="2023-04" db="EMBL/GenBank/DDBJ databases">
        <title>Ottowia paracancer sp. nov., isolated from human stomach.</title>
        <authorList>
            <person name="Song Y."/>
        </authorList>
    </citation>
    <scope>NUCLEOTIDE SEQUENCE [LARGE SCALE GENOMIC DNA]</scope>
    <source>
        <strain evidence="4 5">10c7w1</strain>
    </source>
</reference>
<dbReference type="RefSeq" id="WP_279525089.1">
    <property type="nucleotide sequence ID" value="NZ_JARVII010000032.1"/>
</dbReference>